<proteinExistence type="predicted"/>
<feature type="region of interest" description="Disordered" evidence="1">
    <location>
        <begin position="13"/>
        <end position="57"/>
    </location>
</feature>
<keyword evidence="3" id="KW-1185">Reference proteome</keyword>
<dbReference type="AlphaFoldDB" id="A0AAE0QKF1"/>
<sequence length="96" mass="10769">MRQYLFKVQISQRDLSGTENESDDVDLGADLHLEPSTKKAHETSADEAAEPTSSTSVSKGVKVIKKKKWETSEVKAVEKYLDRFIKTCTVPGKKRL</sequence>
<feature type="compositionally biased region" description="Basic and acidic residues" evidence="1">
    <location>
        <begin position="29"/>
        <end position="44"/>
    </location>
</feature>
<evidence type="ECO:0000313" key="2">
    <source>
        <dbReference type="EMBL" id="KAK3524055.1"/>
    </source>
</evidence>
<dbReference type="EMBL" id="JAUCMX010000014">
    <property type="protein sequence ID" value="KAK3524055.1"/>
    <property type="molecule type" value="Genomic_DNA"/>
</dbReference>
<evidence type="ECO:0000313" key="3">
    <source>
        <dbReference type="Proteomes" id="UP001274896"/>
    </source>
</evidence>
<dbReference type="Proteomes" id="UP001274896">
    <property type="component" value="Unassembled WGS sequence"/>
</dbReference>
<name>A0AAE0QKF1_9TELE</name>
<comment type="caution">
    <text evidence="2">The sequence shown here is derived from an EMBL/GenBank/DDBJ whole genome shotgun (WGS) entry which is preliminary data.</text>
</comment>
<reference evidence="2" key="1">
    <citation type="submission" date="2023-06" db="EMBL/GenBank/DDBJ databases">
        <title>Male Hemibagrus guttatus genome.</title>
        <authorList>
            <person name="Bian C."/>
        </authorList>
    </citation>
    <scope>NUCLEOTIDE SEQUENCE</scope>
    <source>
        <strain evidence="2">Male_cb2023</strain>
        <tissue evidence="2">Muscle</tissue>
    </source>
</reference>
<protein>
    <submittedName>
        <fullName evidence="2">Uncharacterized protein</fullName>
    </submittedName>
</protein>
<organism evidence="2 3">
    <name type="scientific">Hemibagrus guttatus</name>
    <dbReference type="NCBI Taxonomy" id="175788"/>
    <lineage>
        <taxon>Eukaryota</taxon>
        <taxon>Metazoa</taxon>
        <taxon>Chordata</taxon>
        <taxon>Craniata</taxon>
        <taxon>Vertebrata</taxon>
        <taxon>Euteleostomi</taxon>
        <taxon>Actinopterygii</taxon>
        <taxon>Neopterygii</taxon>
        <taxon>Teleostei</taxon>
        <taxon>Ostariophysi</taxon>
        <taxon>Siluriformes</taxon>
        <taxon>Bagridae</taxon>
        <taxon>Hemibagrus</taxon>
    </lineage>
</organism>
<gene>
    <name evidence="2" type="ORF">QTP70_017574</name>
</gene>
<accession>A0AAE0QKF1</accession>
<evidence type="ECO:0000256" key="1">
    <source>
        <dbReference type="SAM" id="MobiDB-lite"/>
    </source>
</evidence>